<evidence type="ECO:0000313" key="2">
    <source>
        <dbReference type="EMBL" id="AFU58503.1"/>
    </source>
</evidence>
<reference evidence="2 3" key="1">
    <citation type="journal article" date="2012" name="Environ. Microbiol.">
        <title>The genome of the ammonia-oxidizing Candidatus Nitrososphaera gargensis: insights into metabolic versatility and environmental adaptations.</title>
        <authorList>
            <person name="Spang A."/>
            <person name="Poehlein A."/>
            <person name="Offre P."/>
            <person name="Zumbragel S."/>
            <person name="Haider S."/>
            <person name="Rychlik N."/>
            <person name="Nowka B."/>
            <person name="Schmeisser C."/>
            <person name="Lebedeva E.V."/>
            <person name="Rattei T."/>
            <person name="Bohm C."/>
            <person name="Schmid M."/>
            <person name="Galushko A."/>
            <person name="Hatzenpichler R."/>
            <person name="Weinmaier T."/>
            <person name="Daniel R."/>
            <person name="Schleper C."/>
            <person name="Spieck E."/>
            <person name="Streit W."/>
            <person name="Wagner M."/>
        </authorList>
    </citation>
    <scope>NUCLEOTIDE SEQUENCE [LARGE SCALE GENOMIC DNA]</scope>
    <source>
        <strain evidence="3">Ga9.2</strain>
    </source>
</reference>
<dbReference type="AlphaFoldDB" id="K0IHS9"/>
<evidence type="ECO:0000256" key="1">
    <source>
        <dbReference type="SAM" id="Phobius"/>
    </source>
</evidence>
<gene>
    <name evidence="2" type="ordered locus">Ngar_c15700</name>
</gene>
<keyword evidence="1" id="KW-0812">Transmembrane</keyword>
<feature type="transmembrane region" description="Helical" evidence="1">
    <location>
        <begin position="21"/>
        <end position="42"/>
    </location>
</feature>
<protein>
    <submittedName>
        <fullName evidence="2">Uncharacterized protein</fullName>
    </submittedName>
</protein>
<dbReference type="Proteomes" id="UP000008037">
    <property type="component" value="Chromosome"/>
</dbReference>
<sequence length="100" mass="10813">MMAEQQSVVQQIKSFKIGGLSHSETAVAFMSSAGAFVTYAYVLDRLPAWFGIYTNLVIGLGSLVFAALFRIQFLSPFLLGASSIFLVDGIIDVFAGRMVP</sequence>
<dbReference type="EMBL" id="CP002408">
    <property type="protein sequence ID" value="AFU58503.1"/>
    <property type="molecule type" value="Genomic_DNA"/>
</dbReference>
<dbReference type="InParanoid" id="K0IHS9"/>
<name>K0IHS9_NITGG</name>
<dbReference type="HOGENOM" id="CLU_2299428_0_0_2"/>
<keyword evidence="1" id="KW-0472">Membrane</keyword>
<keyword evidence="1" id="KW-1133">Transmembrane helix</keyword>
<feature type="transmembrane region" description="Helical" evidence="1">
    <location>
        <begin position="48"/>
        <end position="69"/>
    </location>
</feature>
<dbReference type="BioCyc" id="CNIT1237085:G1324-1568-MONOMER"/>
<evidence type="ECO:0000313" key="3">
    <source>
        <dbReference type="Proteomes" id="UP000008037"/>
    </source>
</evidence>
<dbReference type="KEGG" id="nga:Ngar_c15700"/>
<organism evidence="2 3">
    <name type="scientific">Nitrososphaera gargensis (strain Ga9.2)</name>
    <dbReference type="NCBI Taxonomy" id="1237085"/>
    <lineage>
        <taxon>Archaea</taxon>
        <taxon>Nitrososphaerota</taxon>
        <taxon>Nitrososphaeria</taxon>
        <taxon>Nitrososphaerales</taxon>
        <taxon>Nitrososphaeraceae</taxon>
        <taxon>Nitrososphaera</taxon>
    </lineage>
</organism>
<keyword evidence="3" id="KW-1185">Reference proteome</keyword>
<feature type="transmembrane region" description="Helical" evidence="1">
    <location>
        <begin position="76"/>
        <end position="95"/>
    </location>
</feature>
<proteinExistence type="predicted"/>
<dbReference type="STRING" id="1237085.Ngar_c15700"/>
<accession>K0IHS9</accession>